<feature type="compositionally biased region" description="Polar residues" evidence="1">
    <location>
        <begin position="221"/>
        <end position="236"/>
    </location>
</feature>
<dbReference type="WBParaSite" id="nRc.2.0.1.t41667-RA">
    <property type="protein sequence ID" value="nRc.2.0.1.t41667-RA"/>
    <property type="gene ID" value="nRc.2.0.1.g41667"/>
</dbReference>
<evidence type="ECO:0000256" key="1">
    <source>
        <dbReference type="SAM" id="MobiDB-lite"/>
    </source>
</evidence>
<feature type="region of interest" description="Disordered" evidence="1">
    <location>
        <begin position="147"/>
        <end position="171"/>
    </location>
</feature>
<sequence length="338" mass="36754">MNIIEKLKNQNSNSSNSRRFSAGNVICCKSDDSPPKISPISNKSVPYVNILPKIAGYRLSEFFRRHSSATLDGVREEQENGQTKKAVSQCQACGLIAHIDCRPYARFALHNLNCKDTHSSKSQSNLTDSREVVNLSAENLFISKKSYGKQQQETGKSAESLNSNNNNGNNYHQQIVDPIYLALKEGNKMASMRKQSLVGSEQNAVAVGVSGRTMESPIAGGSTNRMSPTESTTSLPKQEKPSKMKLAKIDNNEATSSKDPPFRNNSPGSVNNSRIGSPQLGSSPNLLSDKAAEISLEQKPTSKTVVSGKLTKRAPKLDVKLKSFSLDYSEASIAKKGE</sequence>
<dbReference type="AlphaFoldDB" id="A0A915KU56"/>
<name>A0A915KU56_ROMCU</name>
<reference evidence="3" key="1">
    <citation type="submission" date="2022-11" db="UniProtKB">
        <authorList>
            <consortium name="WormBaseParasite"/>
        </authorList>
    </citation>
    <scope>IDENTIFICATION</scope>
</reference>
<feature type="compositionally biased region" description="Polar residues" evidence="1">
    <location>
        <begin position="148"/>
        <end position="161"/>
    </location>
</feature>
<protein>
    <submittedName>
        <fullName evidence="3">Uncharacterized protein</fullName>
    </submittedName>
</protein>
<evidence type="ECO:0000313" key="3">
    <source>
        <dbReference type="WBParaSite" id="nRc.2.0.1.t41667-RA"/>
    </source>
</evidence>
<organism evidence="2 3">
    <name type="scientific">Romanomermis culicivorax</name>
    <name type="common">Nematode worm</name>
    <dbReference type="NCBI Taxonomy" id="13658"/>
    <lineage>
        <taxon>Eukaryota</taxon>
        <taxon>Metazoa</taxon>
        <taxon>Ecdysozoa</taxon>
        <taxon>Nematoda</taxon>
        <taxon>Enoplea</taxon>
        <taxon>Dorylaimia</taxon>
        <taxon>Mermithida</taxon>
        <taxon>Mermithoidea</taxon>
        <taxon>Mermithidae</taxon>
        <taxon>Romanomermis</taxon>
    </lineage>
</organism>
<feature type="region of interest" description="Disordered" evidence="1">
    <location>
        <begin position="208"/>
        <end position="308"/>
    </location>
</feature>
<proteinExistence type="predicted"/>
<dbReference type="Proteomes" id="UP000887565">
    <property type="component" value="Unplaced"/>
</dbReference>
<keyword evidence="2" id="KW-1185">Reference proteome</keyword>
<feature type="compositionally biased region" description="Polar residues" evidence="1">
    <location>
        <begin position="252"/>
        <end position="286"/>
    </location>
</feature>
<evidence type="ECO:0000313" key="2">
    <source>
        <dbReference type="Proteomes" id="UP000887565"/>
    </source>
</evidence>
<feature type="compositionally biased region" description="Basic and acidic residues" evidence="1">
    <location>
        <begin position="237"/>
        <end position="251"/>
    </location>
</feature>
<accession>A0A915KU56</accession>